<name>A0A0E9Y177_ANGAN</name>
<accession>A0A0E9Y177</accession>
<protein>
    <submittedName>
        <fullName evidence="1">Uncharacterized protein</fullName>
    </submittedName>
</protein>
<reference evidence="1" key="1">
    <citation type="submission" date="2014-11" db="EMBL/GenBank/DDBJ databases">
        <authorList>
            <person name="Amaro Gonzalez C."/>
        </authorList>
    </citation>
    <scope>NUCLEOTIDE SEQUENCE</scope>
</reference>
<reference evidence="1" key="2">
    <citation type="journal article" date="2015" name="Fish Shellfish Immunol.">
        <title>Early steps in the European eel (Anguilla anguilla)-Vibrio vulnificus interaction in the gills: Role of the RtxA13 toxin.</title>
        <authorList>
            <person name="Callol A."/>
            <person name="Pajuelo D."/>
            <person name="Ebbesson L."/>
            <person name="Teles M."/>
            <person name="MacKenzie S."/>
            <person name="Amaro C."/>
        </authorList>
    </citation>
    <scope>NUCLEOTIDE SEQUENCE</scope>
</reference>
<dbReference type="EMBL" id="GBXM01000146">
    <property type="protein sequence ID" value="JAI08432.1"/>
    <property type="molecule type" value="Transcribed_RNA"/>
</dbReference>
<evidence type="ECO:0000313" key="1">
    <source>
        <dbReference type="EMBL" id="JAI08432.1"/>
    </source>
</evidence>
<proteinExistence type="predicted"/>
<organism evidence="1">
    <name type="scientific">Anguilla anguilla</name>
    <name type="common">European freshwater eel</name>
    <name type="synonym">Muraena anguilla</name>
    <dbReference type="NCBI Taxonomy" id="7936"/>
    <lineage>
        <taxon>Eukaryota</taxon>
        <taxon>Metazoa</taxon>
        <taxon>Chordata</taxon>
        <taxon>Craniata</taxon>
        <taxon>Vertebrata</taxon>
        <taxon>Euteleostomi</taxon>
        <taxon>Actinopterygii</taxon>
        <taxon>Neopterygii</taxon>
        <taxon>Teleostei</taxon>
        <taxon>Anguilliformes</taxon>
        <taxon>Anguillidae</taxon>
        <taxon>Anguilla</taxon>
    </lineage>
</organism>
<sequence length="75" mass="8397">MCSYAAIMTAVAYVNHQGGMRSLQLHGLAHRLLVWSSRHFLWLRVTHVALGLLLWGSRPGLSVKRIVTIAVKYAI</sequence>
<dbReference type="AlphaFoldDB" id="A0A0E9Y177"/>